<dbReference type="EMBL" id="JAVRHN010000014">
    <property type="protein sequence ID" value="MDT0687800.1"/>
    <property type="molecule type" value="Genomic_DNA"/>
</dbReference>
<sequence>MVTSKKKKTFLKLSIQVSLNGLSFCVLNTENKTIVFYKKETFTAQLNPAKVLAEIKLLYQKESGLQQEVDEVIVIFSNSFYSLVPASLFSEENVSNYLKFNTKILRTDFIAYDELQVNDIVNVYIPYTNIINYFFDRYGEFEYRHSITVLIEELLKLPGDDEPKIYLYNRNNEYDLVIVENGELLLCNTFSYSTREDFLYYILFTAEQLNLDPLEMDLRFLGNIDRDSPFYKIAYDYVKNISFPDIFYPFEYSETIEKPLKQSDEYILLKSLL</sequence>
<gene>
    <name evidence="1" type="ORF">RM541_15645</name>
</gene>
<accession>A0ABU3DVN9</accession>
<dbReference type="RefSeq" id="WP_311501070.1">
    <property type="nucleotide sequence ID" value="NZ_JAVRHN010000014.1"/>
</dbReference>
<reference evidence="1 2" key="1">
    <citation type="submission" date="2023-09" db="EMBL/GenBank/DDBJ databases">
        <authorList>
            <person name="Rey-Velasco X."/>
        </authorList>
    </citation>
    <scope>NUCLEOTIDE SEQUENCE [LARGE SCALE GENOMIC DNA]</scope>
    <source>
        <strain evidence="1 2">F225</strain>
    </source>
</reference>
<dbReference type="Proteomes" id="UP001253848">
    <property type="component" value="Unassembled WGS sequence"/>
</dbReference>
<proteinExistence type="predicted"/>
<dbReference type="InterPro" id="IPR024213">
    <property type="entry name" value="DUF3822"/>
</dbReference>
<protein>
    <submittedName>
        <fullName evidence="1">DUF3822 family protein</fullName>
    </submittedName>
</protein>
<organism evidence="1 2">
    <name type="scientific">Autumnicola psychrophila</name>
    <dbReference type="NCBI Taxonomy" id="3075592"/>
    <lineage>
        <taxon>Bacteria</taxon>
        <taxon>Pseudomonadati</taxon>
        <taxon>Bacteroidota</taxon>
        <taxon>Flavobacteriia</taxon>
        <taxon>Flavobacteriales</taxon>
        <taxon>Flavobacteriaceae</taxon>
        <taxon>Autumnicola</taxon>
    </lineage>
</organism>
<evidence type="ECO:0000313" key="2">
    <source>
        <dbReference type="Proteomes" id="UP001253848"/>
    </source>
</evidence>
<dbReference type="Gene3D" id="3.30.420.250">
    <property type="match status" value="1"/>
</dbReference>
<comment type="caution">
    <text evidence="1">The sequence shown here is derived from an EMBL/GenBank/DDBJ whole genome shotgun (WGS) entry which is preliminary data.</text>
</comment>
<dbReference type="Pfam" id="PF12864">
    <property type="entry name" value="DUF3822"/>
    <property type="match status" value="1"/>
</dbReference>
<name>A0ABU3DVN9_9FLAO</name>
<evidence type="ECO:0000313" key="1">
    <source>
        <dbReference type="EMBL" id="MDT0687800.1"/>
    </source>
</evidence>
<dbReference type="Gene3D" id="3.30.420.260">
    <property type="match status" value="1"/>
</dbReference>
<keyword evidence="2" id="KW-1185">Reference proteome</keyword>
<dbReference type="CDD" id="cd24013">
    <property type="entry name" value="ASKHA_ATPase_BT3980-like"/>
    <property type="match status" value="1"/>
</dbReference>